<reference evidence="1 2" key="1">
    <citation type="submission" date="2018-06" db="EMBL/GenBank/DDBJ databases">
        <authorList>
            <consortium name="Pathogen Informatics"/>
            <person name="Doyle S."/>
        </authorList>
    </citation>
    <scope>NUCLEOTIDE SEQUENCE [LARGE SCALE GENOMIC DNA]</scope>
    <source>
        <strain evidence="1 2">NCTC11296</strain>
    </source>
</reference>
<evidence type="ECO:0000313" key="1">
    <source>
        <dbReference type="EMBL" id="STO70145.1"/>
    </source>
</evidence>
<proteinExistence type="predicted"/>
<organism evidence="1 2">
    <name type="scientific">Avibacterium paragallinarum</name>
    <name type="common">Haemophilus gallinarum</name>
    <dbReference type="NCBI Taxonomy" id="728"/>
    <lineage>
        <taxon>Bacteria</taxon>
        <taxon>Pseudomonadati</taxon>
        <taxon>Pseudomonadota</taxon>
        <taxon>Gammaproteobacteria</taxon>
        <taxon>Pasteurellales</taxon>
        <taxon>Pasteurellaceae</taxon>
        <taxon>Avibacterium</taxon>
    </lineage>
</organism>
<dbReference type="RefSeq" id="WP_017807122.1">
    <property type="nucleotide sequence ID" value="NZ_PQVK01000133.1"/>
</dbReference>
<evidence type="ECO:0000313" key="2">
    <source>
        <dbReference type="Proteomes" id="UP000254465"/>
    </source>
</evidence>
<dbReference type="Proteomes" id="UP000254465">
    <property type="component" value="Unassembled WGS sequence"/>
</dbReference>
<dbReference type="AlphaFoldDB" id="A0A377I485"/>
<dbReference type="EMBL" id="UGHK01000001">
    <property type="protein sequence ID" value="STO70145.1"/>
    <property type="molecule type" value="Genomic_DNA"/>
</dbReference>
<sequence length="69" mass="7732">MKKLMSLAIKEEGYDEFLAEQIAKGIAEIEAGNVIEHSDWLAGINQFTDQLIMELEEAAQEENSLLYAS</sequence>
<accession>A0A377I485</accession>
<name>A0A377I485_AVIPA</name>
<protein>
    <submittedName>
        <fullName evidence="1">Uncharacterized protein</fullName>
    </submittedName>
</protein>
<gene>
    <name evidence="1" type="ORF">NCTC11296_00024</name>
</gene>